<dbReference type="OrthoDB" id="3512640at2759"/>
<dbReference type="InterPro" id="IPR054542">
    <property type="entry name" value="Cys_met_metab_PP"/>
</dbReference>
<dbReference type="GO" id="GO:0005737">
    <property type="term" value="C:cytoplasm"/>
    <property type="evidence" value="ECO:0007669"/>
    <property type="project" value="TreeGrafter"/>
</dbReference>
<dbReference type="GO" id="GO:0030170">
    <property type="term" value="F:pyridoxal phosphate binding"/>
    <property type="evidence" value="ECO:0007669"/>
    <property type="project" value="InterPro"/>
</dbReference>
<evidence type="ECO:0000256" key="3">
    <source>
        <dbReference type="ARBA" id="ARBA00012224"/>
    </source>
</evidence>
<dbReference type="PIRSF" id="PIRSF001434">
    <property type="entry name" value="CGS"/>
    <property type="match status" value="1"/>
</dbReference>
<dbReference type="InterPro" id="IPR015422">
    <property type="entry name" value="PyrdxlP-dep_Trfase_small"/>
</dbReference>
<dbReference type="FunFam" id="3.40.640.10:FF:000009">
    <property type="entry name" value="Cystathionine gamma-synthase homolog"/>
    <property type="match status" value="1"/>
</dbReference>
<dbReference type="GO" id="GO:0019346">
    <property type="term" value="P:transsulfuration"/>
    <property type="evidence" value="ECO:0007669"/>
    <property type="project" value="InterPro"/>
</dbReference>
<keyword evidence="5 8" id="KW-0663">Pyridoxal phosphate</keyword>
<dbReference type="PROSITE" id="PS00868">
    <property type="entry name" value="CYS_MET_METAB_PP"/>
    <property type="match status" value="1"/>
</dbReference>
<dbReference type="SUPFAM" id="SSF53383">
    <property type="entry name" value="PLP-dependent transferases"/>
    <property type="match status" value="1"/>
</dbReference>
<evidence type="ECO:0000313" key="10">
    <source>
        <dbReference type="EMBL" id="VEU23385.1"/>
    </source>
</evidence>
<dbReference type="InterPro" id="IPR015424">
    <property type="entry name" value="PyrdxlP-dep_Trfase"/>
</dbReference>
<dbReference type="STRING" id="13370.A0A448YR24"/>
<reference evidence="10 11" key="1">
    <citation type="submission" date="2018-12" db="EMBL/GenBank/DDBJ databases">
        <authorList>
            <person name="Tiukova I."/>
            <person name="Dainat J."/>
        </authorList>
    </citation>
    <scope>NUCLEOTIDE SEQUENCE [LARGE SCALE GENOMIC DNA]</scope>
</reference>
<dbReference type="InParanoid" id="A0A448YR24"/>
<name>A0A448YR24_BRENA</name>
<dbReference type="FunCoup" id="A0A448YR24">
    <property type="interactions" value="161"/>
</dbReference>
<dbReference type="InterPro" id="IPR015421">
    <property type="entry name" value="PyrdxlP-dep_Trfase_major"/>
</dbReference>
<dbReference type="InterPro" id="IPR000277">
    <property type="entry name" value="Cys/Met-Metab_PyrdxlP-dep_enz"/>
</dbReference>
<evidence type="ECO:0000256" key="7">
    <source>
        <dbReference type="ARBA" id="ARBA00023239"/>
    </source>
</evidence>
<accession>A0A448YR24</accession>
<feature type="modified residue" description="N6-(pyridoxal phosphate)lysine" evidence="8">
    <location>
        <position position="201"/>
    </location>
</feature>
<dbReference type="Gene3D" id="3.90.1150.10">
    <property type="entry name" value="Aspartate Aminotransferase, domain 1"/>
    <property type="match status" value="1"/>
</dbReference>
<dbReference type="EC" id="4.4.1.13" evidence="3"/>
<gene>
    <name evidence="10" type="ORF">BRENAR_LOCUS4116</name>
</gene>
<protein>
    <recommendedName>
        <fullName evidence="3">cysteine-S-conjugate beta-lyase</fullName>
        <ecNumber evidence="3">4.4.1.13</ecNumber>
    </recommendedName>
</protein>
<evidence type="ECO:0000256" key="2">
    <source>
        <dbReference type="ARBA" id="ARBA00009077"/>
    </source>
</evidence>
<keyword evidence="6" id="KW-0486">Methionine biosynthesis</keyword>
<dbReference type="EMBL" id="CAACVR010000045">
    <property type="protein sequence ID" value="VEU23385.1"/>
    <property type="molecule type" value="Genomic_DNA"/>
</dbReference>
<evidence type="ECO:0000313" key="11">
    <source>
        <dbReference type="Proteomes" id="UP000290900"/>
    </source>
</evidence>
<dbReference type="Gene3D" id="3.40.640.10">
    <property type="entry name" value="Type I PLP-dependent aspartate aminotransferase-like (Major domain)"/>
    <property type="match status" value="1"/>
</dbReference>
<evidence type="ECO:0000256" key="4">
    <source>
        <dbReference type="ARBA" id="ARBA00022605"/>
    </source>
</evidence>
<evidence type="ECO:0000256" key="1">
    <source>
        <dbReference type="ARBA" id="ARBA00001933"/>
    </source>
</evidence>
<dbReference type="PANTHER" id="PTHR11808:SF50">
    <property type="entry name" value="CYSTATHIONINE BETA-LYASE"/>
    <property type="match status" value="1"/>
</dbReference>
<evidence type="ECO:0000256" key="5">
    <source>
        <dbReference type="ARBA" id="ARBA00022898"/>
    </source>
</evidence>
<comment type="similarity">
    <text evidence="2 9">Belongs to the trans-sulfuration enzymes family.</text>
</comment>
<evidence type="ECO:0000256" key="9">
    <source>
        <dbReference type="RuleBase" id="RU362118"/>
    </source>
</evidence>
<comment type="cofactor">
    <cofactor evidence="1 9">
        <name>pyridoxal 5'-phosphate</name>
        <dbReference type="ChEBI" id="CHEBI:597326"/>
    </cofactor>
</comment>
<evidence type="ECO:0000256" key="8">
    <source>
        <dbReference type="PIRSR" id="PIRSR001434-2"/>
    </source>
</evidence>
<organism evidence="10 11">
    <name type="scientific">Brettanomyces naardenensis</name>
    <name type="common">Yeast</name>
    <dbReference type="NCBI Taxonomy" id="13370"/>
    <lineage>
        <taxon>Eukaryota</taxon>
        <taxon>Fungi</taxon>
        <taxon>Dikarya</taxon>
        <taxon>Ascomycota</taxon>
        <taxon>Saccharomycotina</taxon>
        <taxon>Pichiomycetes</taxon>
        <taxon>Pichiales</taxon>
        <taxon>Pichiaceae</taxon>
        <taxon>Brettanomyces</taxon>
    </lineage>
</organism>
<dbReference type="PANTHER" id="PTHR11808">
    <property type="entry name" value="TRANS-SULFURATION ENZYME FAMILY MEMBER"/>
    <property type="match status" value="1"/>
</dbReference>
<evidence type="ECO:0000256" key="6">
    <source>
        <dbReference type="ARBA" id="ARBA00023167"/>
    </source>
</evidence>
<proteinExistence type="inferred from homology"/>
<dbReference type="AlphaFoldDB" id="A0A448YR24"/>
<dbReference type="Proteomes" id="UP000290900">
    <property type="component" value="Unassembled WGS sequence"/>
</dbReference>
<dbReference type="GO" id="GO:0009086">
    <property type="term" value="P:methionine biosynthetic process"/>
    <property type="evidence" value="ECO:0007669"/>
    <property type="project" value="UniProtKB-KW"/>
</dbReference>
<dbReference type="Pfam" id="PF01053">
    <property type="entry name" value="Cys_Met_Meta_PP"/>
    <property type="match status" value="1"/>
</dbReference>
<keyword evidence="7" id="KW-0456">Lyase</keyword>
<keyword evidence="4" id="KW-0028">Amino-acid biosynthesis</keyword>
<sequence length="380" mass="42658">MTADKGYRFETEVVRIEQNDRFGSSAPPLYQSATFRAQDATHAGEFEYTRIGNPTRTILQDHVAKLIGCKYVLAVNSGMACLDVITRLLEPGDELICGQVLYSGSDRLMKQAQKKSAVDLRHEDLTDFENVKTKVTKRTKMIIIESPTNPLMQVVDVRKITEFAHSVNPECIVVCDNTMNSPLLMKPLDLGVDIHYESGTKYLNGHHDLMAGVIASNRKELIEEMHSVIESIGSGLSPFDSWLLLRGIKTLVLRMERVQQNAIQLARWLESQSFKVRYPGLKSHPQYELQRSQAAGSGALFSIETGDVKLSERIVANCKIFFVTISFGCVNSLISMPFREEATGSNPRDLIRICVGIENIQDLIDDMDQAIRKARRFSDV</sequence>
<dbReference type="GO" id="GO:0047804">
    <property type="term" value="F:cysteine-S-conjugate beta-lyase activity"/>
    <property type="evidence" value="ECO:0007669"/>
    <property type="project" value="UniProtKB-EC"/>
</dbReference>
<keyword evidence="11" id="KW-1185">Reference proteome</keyword>